<dbReference type="EnsemblPlants" id="Pp3c7_18930V3.2">
    <property type="protein sequence ID" value="Pp3c7_18930V3.2"/>
    <property type="gene ID" value="Pp3c7_18930"/>
</dbReference>
<dbReference type="Gramene" id="Pp3c7_18930V3.1">
    <property type="protein sequence ID" value="Pp3c7_18930V3.1"/>
    <property type="gene ID" value="Pp3c7_18930"/>
</dbReference>
<evidence type="ECO:0000256" key="3">
    <source>
        <dbReference type="SAM" id="MobiDB-lite"/>
    </source>
</evidence>
<evidence type="ECO:0000313" key="5">
    <source>
        <dbReference type="EMBL" id="PNR51371.1"/>
    </source>
</evidence>
<accession>A0A2K1KC75</accession>
<dbReference type="InterPro" id="IPR005516">
    <property type="entry name" value="Remorin_C"/>
</dbReference>
<evidence type="ECO:0000256" key="2">
    <source>
        <dbReference type="SAM" id="Coils"/>
    </source>
</evidence>
<reference evidence="5 7" key="1">
    <citation type="journal article" date="2008" name="Science">
        <title>The Physcomitrella genome reveals evolutionary insights into the conquest of land by plants.</title>
        <authorList>
            <person name="Rensing S."/>
            <person name="Lang D."/>
            <person name="Zimmer A."/>
            <person name="Terry A."/>
            <person name="Salamov A."/>
            <person name="Shapiro H."/>
            <person name="Nishiyama T."/>
            <person name="Perroud P.-F."/>
            <person name="Lindquist E."/>
            <person name="Kamisugi Y."/>
            <person name="Tanahashi T."/>
            <person name="Sakakibara K."/>
            <person name="Fujita T."/>
            <person name="Oishi K."/>
            <person name="Shin-I T."/>
            <person name="Kuroki Y."/>
            <person name="Toyoda A."/>
            <person name="Suzuki Y."/>
            <person name="Hashimoto A."/>
            <person name="Yamaguchi K."/>
            <person name="Sugano A."/>
            <person name="Kohara Y."/>
            <person name="Fujiyama A."/>
            <person name="Anterola A."/>
            <person name="Aoki S."/>
            <person name="Ashton N."/>
            <person name="Barbazuk W.B."/>
            <person name="Barker E."/>
            <person name="Bennetzen J."/>
            <person name="Bezanilla M."/>
            <person name="Blankenship R."/>
            <person name="Cho S.H."/>
            <person name="Dutcher S."/>
            <person name="Estelle M."/>
            <person name="Fawcett J.A."/>
            <person name="Gundlach H."/>
            <person name="Hanada K."/>
            <person name="Heyl A."/>
            <person name="Hicks K.A."/>
            <person name="Hugh J."/>
            <person name="Lohr M."/>
            <person name="Mayer K."/>
            <person name="Melkozernov A."/>
            <person name="Murata T."/>
            <person name="Nelson D."/>
            <person name="Pils B."/>
            <person name="Prigge M."/>
            <person name="Reiss B."/>
            <person name="Renner T."/>
            <person name="Rombauts S."/>
            <person name="Rushton P."/>
            <person name="Sanderfoot A."/>
            <person name="Schween G."/>
            <person name="Shiu S.-H."/>
            <person name="Stueber K."/>
            <person name="Theodoulou F.L."/>
            <person name="Tu H."/>
            <person name="Van de Peer Y."/>
            <person name="Verrier P.J."/>
            <person name="Waters E."/>
            <person name="Wood A."/>
            <person name="Yang L."/>
            <person name="Cove D."/>
            <person name="Cuming A."/>
            <person name="Hasebe M."/>
            <person name="Lucas S."/>
            <person name="Mishler D.B."/>
            <person name="Reski R."/>
            <person name="Grigoriev I."/>
            <person name="Quatrano R.S."/>
            <person name="Boore J.L."/>
        </authorList>
    </citation>
    <scope>NUCLEOTIDE SEQUENCE [LARGE SCALE GENOMIC DNA]</scope>
    <source>
        <strain evidence="6 7">cv. Gransden 2004</strain>
    </source>
</reference>
<comment type="similarity">
    <text evidence="1">Belongs to the remorin family.</text>
</comment>
<keyword evidence="2" id="KW-0175">Coiled coil</keyword>
<dbReference type="FunCoup" id="A0A2K1KC75">
    <property type="interactions" value="403"/>
</dbReference>
<organism evidence="5">
    <name type="scientific">Physcomitrium patens</name>
    <name type="common">Spreading-leaved earth moss</name>
    <name type="synonym">Physcomitrella patens</name>
    <dbReference type="NCBI Taxonomy" id="3218"/>
    <lineage>
        <taxon>Eukaryota</taxon>
        <taxon>Viridiplantae</taxon>
        <taxon>Streptophyta</taxon>
        <taxon>Embryophyta</taxon>
        <taxon>Bryophyta</taxon>
        <taxon>Bryophytina</taxon>
        <taxon>Bryopsida</taxon>
        <taxon>Funariidae</taxon>
        <taxon>Funariales</taxon>
        <taxon>Funariaceae</taxon>
        <taxon>Physcomitrium</taxon>
    </lineage>
</organism>
<dbReference type="OMA" id="TWEESAK"/>
<dbReference type="PANTHER" id="PTHR31775:SF5">
    <property type="entry name" value="REMORIN 1.4"/>
    <property type="match status" value="1"/>
</dbReference>
<feature type="domain" description="Remorin C-terminal" evidence="4">
    <location>
        <begin position="180"/>
        <end position="282"/>
    </location>
</feature>
<reference evidence="5 7" key="2">
    <citation type="journal article" date="2018" name="Plant J.">
        <title>The Physcomitrella patens chromosome-scale assembly reveals moss genome structure and evolution.</title>
        <authorList>
            <person name="Lang D."/>
            <person name="Ullrich K.K."/>
            <person name="Murat F."/>
            <person name="Fuchs J."/>
            <person name="Jenkins J."/>
            <person name="Haas F.B."/>
            <person name="Piednoel M."/>
            <person name="Gundlach H."/>
            <person name="Van Bel M."/>
            <person name="Meyberg R."/>
            <person name="Vives C."/>
            <person name="Morata J."/>
            <person name="Symeonidi A."/>
            <person name="Hiss M."/>
            <person name="Muchero W."/>
            <person name="Kamisugi Y."/>
            <person name="Saleh O."/>
            <person name="Blanc G."/>
            <person name="Decker E.L."/>
            <person name="van Gessel N."/>
            <person name="Grimwood J."/>
            <person name="Hayes R.D."/>
            <person name="Graham S.W."/>
            <person name="Gunter L.E."/>
            <person name="McDaniel S.F."/>
            <person name="Hoernstein S.N.W."/>
            <person name="Larsson A."/>
            <person name="Li F.W."/>
            <person name="Perroud P.F."/>
            <person name="Phillips J."/>
            <person name="Ranjan P."/>
            <person name="Rokshar D.S."/>
            <person name="Rothfels C.J."/>
            <person name="Schneider L."/>
            <person name="Shu S."/>
            <person name="Stevenson D.W."/>
            <person name="Thummler F."/>
            <person name="Tillich M."/>
            <person name="Villarreal Aguilar J.C."/>
            <person name="Widiez T."/>
            <person name="Wong G.K."/>
            <person name="Wymore A."/>
            <person name="Zhang Y."/>
            <person name="Zimmer A.D."/>
            <person name="Quatrano R.S."/>
            <person name="Mayer K.F.X."/>
            <person name="Goodstein D."/>
            <person name="Casacuberta J.M."/>
            <person name="Vandepoele K."/>
            <person name="Reski R."/>
            <person name="Cuming A.C."/>
            <person name="Tuskan G.A."/>
            <person name="Maumus F."/>
            <person name="Salse J."/>
            <person name="Schmutz J."/>
            <person name="Rensing S.A."/>
        </authorList>
    </citation>
    <scope>NUCLEOTIDE SEQUENCE [LARGE SCALE GENOMIC DNA]</scope>
    <source>
        <strain evidence="6 7">cv. Gransden 2004</strain>
    </source>
</reference>
<protein>
    <recommendedName>
        <fullName evidence="4">Remorin C-terminal domain-containing protein</fullName>
    </recommendedName>
</protein>
<feature type="compositionally biased region" description="Low complexity" evidence="3">
    <location>
        <begin position="116"/>
        <end position="127"/>
    </location>
</feature>
<evidence type="ECO:0000256" key="1">
    <source>
        <dbReference type="ARBA" id="ARBA00005711"/>
    </source>
</evidence>
<keyword evidence="7" id="KW-1185">Reference proteome</keyword>
<dbReference type="EMBL" id="ABEU02000007">
    <property type="protein sequence ID" value="PNR51371.1"/>
    <property type="molecule type" value="Genomic_DNA"/>
</dbReference>
<feature type="region of interest" description="Disordered" evidence="3">
    <location>
        <begin position="116"/>
        <end position="137"/>
    </location>
</feature>
<dbReference type="PANTHER" id="PTHR31775">
    <property type="entry name" value="OS02G0117200 PROTEIN"/>
    <property type="match status" value="1"/>
</dbReference>
<feature type="coiled-coil region" evidence="2">
    <location>
        <begin position="212"/>
        <end position="239"/>
    </location>
</feature>
<dbReference type="AlphaFoldDB" id="A0A2K1KC75"/>
<evidence type="ECO:0000313" key="7">
    <source>
        <dbReference type="Proteomes" id="UP000006727"/>
    </source>
</evidence>
<reference evidence="6" key="3">
    <citation type="submission" date="2020-12" db="UniProtKB">
        <authorList>
            <consortium name="EnsemblPlants"/>
        </authorList>
    </citation>
    <scope>IDENTIFICATION</scope>
</reference>
<sequence>MCPTPTFHPRAPAPKPSPSGAPLSAKFMRLLNALMGLLLVRTQLLSCSPFCSRLWFLELSLLRLSSSRCCLVWEFLLRVYCWKFRVRATWKCIDYFLPGICVDMATPAPAAAPEAAAPAPVDAGNPAAEPPAPAVESKAITTGAPAPAAVTKVEEAPTEPGTIIHMEKATQKIEHELLYKRVETWEESAKAKIDNRFNREEKRITEEEATMKTKAEARLRKKEEKLENLRAKYTEMMKNEIAAAHKAAEEKRAVNAAKKGEDILKTQEMAAKIRATGKFPVKYGCFAA</sequence>
<dbReference type="Pfam" id="PF03763">
    <property type="entry name" value="Remorin_C"/>
    <property type="match status" value="1"/>
</dbReference>
<evidence type="ECO:0000259" key="4">
    <source>
        <dbReference type="Pfam" id="PF03763"/>
    </source>
</evidence>
<dbReference type="Proteomes" id="UP000006727">
    <property type="component" value="Chromosome 7"/>
</dbReference>
<dbReference type="STRING" id="3218.A0A2K1KC75"/>
<gene>
    <name evidence="5" type="ORF">PHYPA_010557</name>
</gene>
<dbReference type="PaxDb" id="3218-PP1S2_529V6.1"/>
<dbReference type="EnsemblPlants" id="Pp3c7_18930V3.1">
    <property type="protein sequence ID" value="Pp3c7_18930V3.1"/>
    <property type="gene ID" value="Pp3c7_18930"/>
</dbReference>
<name>A0A2K1KC75_PHYPA</name>
<dbReference type="InParanoid" id="A0A2K1KC75"/>
<evidence type="ECO:0000313" key="6">
    <source>
        <dbReference type="EnsemblPlants" id="Pp3c7_18930V3.1"/>
    </source>
</evidence>
<proteinExistence type="inferred from homology"/>
<dbReference type="Gramene" id="Pp3c7_18930V3.2">
    <property type="protein sequence ID" value="Pp3c7_18930V3.2"/>
    <property type="gene ID" value="Pp3c7_18930"/>
</dbReference>